<proteinExistence type="predicted"/>
<keyword evidence="1" id="KW-0489">Methyltransferase</keyword>
<dbReference type="SUPFAM" id="SSF53335">
    <property type="entry name" value="S-adenosyl-L-methionine-dependent methyltransferases"/>
    <property type="match status" value="1"/>
</dbReference>
<accession>A0A498RCZ5</accession>
<name>A0A498RCZ5_9FIRM</name>
<dbReference type="PANTHER" id="PTHR35276:SF1">
    <property type="entry name" value="TRNA (MNM(5)S(2)U34)-METHYLTRANSFERASE, CHLOROPLASTIC"/>
    <property type="match status" value="1"/>
</dbReference>
<keyword evidence="2" id="KW-1185">Reference proteome</keyword>
<dbReference type="Gene3D" id="3.40.50.150">
    <property type="entry name" value="Vaccinia Virus protein VP39"/>
    <property type="match status" value="1"/>
</dbReference>
<keyword evidence="1" id="KW-0808">Transferase</keyword>
<dbReference type="PANTHER" id="PTHR35276">
    <property type="entry name" value="S-ADENOSYL-L-METHIONINE-DEPENDENT METHYLTRANSFERASES SUPERFAMILY PROTEIN"/>
    <property type="match status" value="1"/>
</dbReference>
<protein>
    <submittedName>
        <fullName evidence="1">S-adenosyl-l-methionine-dependent methyltransferase</fullName>
    </submittedName>
</protein>
<dbReference type="Pfam" id="PF06962">
    <property type="entry name" value="rRNA_methylase"/>
    <property type="match status" value="1"/>
</dbReference>
<dbReference type="GO" id="GO:0032259">
    <property type="term" value="P:methylation"/>
    <property type="evidence" value="ECO:0007669"/>
    <property type="project" value="UniProtKB-KW"/>
</dbReference>
<reference evidence="1 2" key="1">
    <citation type="submission" date="2018-06" db="EMBL/GenBank/DDBJ databases">
        <authorList>
            <person name="Strepis N."/>
        </authorList>
    </citation>
    <scope>NUCLEOTIDE SEQUENCE [LARGE SCALE GENOMIC DNA]</scope>
    <source>
        <strain evidence="1">LUCI</strain>
    </source>
</reference>
<dbReference type="AlphaFoldDB" id="A0A498RCZ5"/>
<dbReference type="Proteomes" id="UP000277811">
    <property type="component" value="Unassembled WGS sequence"/>
</dbReference>
<organism evidence="1 2">
    <name type="scientific">Lucifera butyrica</name>
    <dbReference type="NCBI Taxonomy" id="1351585"/>
    <lineage>
        <taxon>Bacteria</taxon>
        <taxon>Bacillati</taxon>
        <taxon>Bacillota</taxon>
        <taxon>Negativicutes</taxon>
        <taxon>Veillonellales</taxon>
        <taxon>Veillonellaceae</taxon>
        <taxon>Lucifera</taxon>
    </lineage>
</organism>
<dbReference type="GO" id="GO:0008168">
    <property type="term" value="F:methyltransferase activity"/>
    <property type="evidence" value="ECO:0007669"/>
    <property type="project" value="UniProtKB-KW"/>
</dbReference>
<dbReference type="InterPro" id="IPR029063">
    <property type="entry name" value="SAM-dependent_MTases_sf"/>
</dbReference>
<evidence type="ECO:0000313" key="1">
    <source>
        <dbReference type="EMBL" id="VBB08002.1"/>
    </source>
</evidence>
<dbReference type="InterPro" id="IPR010719">
    <property type="entry name" value="MnmM_MeTrfase"/>
</dbReference>
<gene>
    <name evidence="1" type="ORF">LUCI_3267</name>
</gene>
<evidence type="ECO:0000313" key="2">
    <source>
        <dbReference type="Proteomes" id="UP000277811"/>
    </source>
</evidence>
<sequence>MKDYEPNYSGEIMMKFANAVNMVHNVLLPRIYTAGCMVDATAGNGRDTAFLAANSPDDALIWAFDIQKEALEKTRTCLQEQGQEKKVRLILDSHANLPLYVRQPIDVAMFNLGYLPGGAHQNTTQADSTLQALEAVLTQLKAGGLISIVAYPGHAAGKLEHEAVRRYLSVLPSPIFAVGSWSMINQAHEPPVMFLVEKVRSEFRERPAPC</sequence>
<dbReference type="EMBL" id="UPPP01000083">
    <property type="protein sequence ID" value="VBB08002.1"/>
    <property type="molecule type" value="Genomic_DNA"/>
</dbReference>